<proteinExistence type="predicted"/>
<comment type="caution">
    <text evidence="1">The sequence shown here is derived from an EMBL/GenBank/DDBJ whole genome shotgun (WGS) entry which is preliminary data.</text>
</comment>
<reference evidence="1" key="1">
    <citation type="journal article" date="2014" name="Front. Microbiol.">
        <title>High frequency of phylogenetically diverse reductive dehalogenase-homologous genes in deep subseafloor sedimentary metagenomes.</title>
        <authorList>
            <person name="Kawai M."/>
            <person name="Futagami T."/>
            <person name="Toyoda A."/>
            <person name="Takaki Y."/>
            <person name="Nishi S."/>
            <person name="Hori S."/>
            <person name="Arai W."/>
            <person name="Tsubouchi T."/>
            <person name="Morono Y."/>
            <person name="Uchiyama I."/>
            <person name="Ito T."/>
            <person name="Fujiyama A."/>
            <person name="Inagaki F."/>
            <person name="Takami H."/>
        </authorList>
    </citation>
    <scope>NUCLEOTIDE SEQUENCE</scope>
    <source>
        <strain evidence="1">Expedition CK06-06</strain>
    </source>
</reference>
<gene>
    <name evidence="1" type="ORF">S03H2_10328</name>
</gene>
<dbReference type="EMBL" id="BARU01005319">
    <property type="protein sequence ID" value="GAH34608.1"/>
    <property type="molecule type" value="Genomic_DNA"/>
</dbReference>
<accession>X1GNM5</accession>
<protein>
    <submittedName>
        <fullName evidence="1">Uncharacterized protein</fullName>
    </submittedName>
</protein>
<evidence type="ECO:0000313" key="1">
    <source>
        <dbReference type="EMBL" id="GAH34608.1"/>
    </source>
</evidence>
<sequence length="62" mass="7401">FKDSETKNILRTYINPRLRIGYKQRLEDHISRIAKLCDELGVDFYCITTDKPIFDAFYDVLK</sequence>
<dbReference type="AlphaFoldDB" id="X1GNM5"/>
<name>X1GNM5_9ZZZZ</name>
<feature type="non-terminal residue" evidence="1">
    <location>
        <position position="1"/>
    </location>
</feature>
<organism evidence="1">
    <name type="scientific">marine sediment metagenome</name>
    <dbReference type="NCBI Taxonomy" id="412755"/>
    <lineage>
        <taxon>unclassified sequences</taxon>
        <taxon>metagenomes</taxon>
        <taxon>ecological metagenomes</taxon>
    </lineage>
</organism>